<dbReference type="RefSeq" id="XP_002779816.1">
    <property type="nucleotide sequence ID" value="XM_002779770.1"/>
</dbReference>
<dbReference type="EMBL" id="GG676416">
    <property type="protein sequence ID" value="EER11611.1"/>
    <property type="molecule type" value="Genomic_DNA"/>
</dbReference>
<comment type="similarity">
    <text evidence="1">Belongs to the peptidase C69 family. Secernin subfamily.</text>
</comment>
<dbReference type="GeneID" id="9047026"/>
<dbReference type="InterPro" id="IPR005322">
    <property type="entry name" value="Peptidase_C69"/>
</dbReference>
<keyword evidence="5" id="KW-1185">Reference proteome</keyword>
<accession>C5KV65</accession>
<dbReference type="OMA" id="DMLATDY"/>
<dbReference type="GO" id="GO:0006508">
    <property type="term" value="P:proteolysis"/>
    <property type="evidence" value="ECO:0007669"/>
    <property type="project" value="InterPro"/>
</dbReference>
<feature type="transmembrane region" description="Helical" evidence="2">
    <location>
        <begin position="714"/>
        <end position="731"/>
    </location>
</feature>
<dbReference type="InParanoid" id="C5KV65"/>
<sequence>MVCSLPGTAIVFLLVSAAVSGAYALEFPDGYDPHDFPAKIGCTAIGIDADGTVEGTAMSGMNADCSSCDNRMAYVPAKTYPNDTIREVYTNPGAFPRMITSGRAELYEPKFYPNFKPFEPKGHIFQPAMTTYGYWESTLPLMNEAGLSMGESSCGTMMINEADGPDSALLDIGELMKVALERCATARCAVELMGQLVEDYGFLIQEFEVSYGTQAGGVEAYDDAGEALTISDSLGETWIFHVAGGAKNITKSVWAARRVPKGEIAVISNNFIIGDLPLEPTDDILFNPKIREATKAKGLWNGEEPLSWNYVVGFDAMTFHTGEKEPIPAYGALRTWRIFNLANPSMGIPFQLDVRKMPFSVPVERKLTHRDFMQYFSDYYAGTEFDLSQGMLAGPWGTPYRLEGGKAFFGQIPRGISIPRTSYSFLGQPKANVKDSVGWFAVDQPMTSVYLPFRADTDWKGVDKSYKRGLLLEFDDKSAFWAFQFVSNWLNMNFKNMSEQVVFPMRQKMQDLVDIELAKMDELAANNASKKVEKAQSALQKYVVDEWWSMGKKLIAMYNDGYYNRLPTKDTEPALGVTFGVPNWYAHMIGFTNDIHPIYVSPAEAPINRQSTPPGYVKPEYKLPKSFNKETSQWGCSDVESLVLDGGLGNESMGQCADLDIVQALQKTKKELLDRRVTAEPVALEMMSSMGTSASATGIDQVASANGNSWEREVVIGVVFAVVGVAVGMLVEKRRAAKRDSVANDHLRAPLI</sequence>
<dbReference type="GO" id="GO:0016805">
    <property type="term" value="F:dipeptidase activity"/>
    <property type="evidence" value="ECO:0007669"/>
    <property type="project" value="InterPro"/>
</dbReference>
<evidence type="ECO:0000256" key="1">
    <source>
        <dbReference type="ARBA" id="ARBA00005705"/>
    </source>
</evidence>
<dbReference type="AlphaFoldDB" id="C5KV65"/>
<evidence type="ECO:0000256" key="3">
    <source>
        <dbReference type="SAM" id="SignalP"/>
    </source>
</evidence>
<organism evidence="5">
    <name type="scientific">Perkinsus marinus (strain ATCC 50983 / TXsc)</name>
    <dbReference type="NCBI Taxonomy" id="423536"/>
    <lineage>
        <taxon>Eukaryota</taxon>
        <taxon>Sar</taxon>
        <taxon>Alveolata</taxon>
        <taxon>Perkinsozoa</taxon>
        <taxon>Perkinsea</taxon>
        <taxon>Perkinsida</taxon>
        <taxon>Perkinsidae</taxon>
        <taxon>Perkinsus</taxon>
    </lineage>
</organism>
<dbReference type="OrthoDB" id="5175656at2759"/>
<evidence type="ECO:0000256" key="2">
    <source>
        <dbReference type="SAM" id="Phobius"/>
    </source>
</evidence>
<evidence type="ECO:0000313" key="5">
    <source>
        <dbReference type="Proteomes" id="UP000007800"/>
    </source>
</evidence>
<dbReference type="Proteomes" id="UP000007800">
    <property type="component" value="Unassembled WGS sequence"/>
</dbReference>
<keyword evidence="2" id="KW-1133">Transmembrane helix</keyword>
<dbReference type="GO" id="GO:0070004">
    <property type="term" value="F:cysteine-type exopeptidase activity"/>
    <property type="evidence" value="ECO:0007669"/>
    <property type="project" value="InterPro"/>
</dbReference>
<dbReference type="Pfam" id="PF03577">
    <property type="entry name" value="Peptidase_C69"/>
    <property type="match status" value="1"/>
</dbReference>
<proteinExistence type="inferred from homology"/>
<name>C5KV65_PERM5</name>
<feature type="chain" id="PRO_5002954376" description="Dipeptidase" evidence="3">
    <location>
        <begin position="25"/>
        <end position="752"/>
    </location>
</feature>
<dbReference type="PANTHER" id="PTHR12994">
    <property type="entry name" value="SECERNIN"/>
    <property type="match status" value="1"/>
</dbReference>
<evidence type="ECO:0008006" key="6">
    <source>
        <dbReference type="Google" id="ProtNLM"/>
    </source>
</evidence>
<protein>
    <recommendedName>
        <fullName evidence="6">Dipeptidase</fullName>
    </recommendedName>
</protein>
<reference evidence="4 5" key="1">
    <citation type="submission" date="2008-07" db="EMBL/GenBank/DDBJ databases">
        <authorList>
            <person name="El-Sayed N."/>
            <person name="Caler E."/>
            <person name="Inman J."/>
            <person name="Amedeo P."/>
            <person name="Hass B."/>
            <person name="Wortman J."/>
        </authorList>
    </citation>
    <scope>NUCLEOTIDE SEQUENCE [LARGE SCALE GENOMIC DNA]</scope>
    <source>
        <strain evidence="5">ATCC 50983 / TXsc</strain>
    </source>
</reference>
<gene>
    <name evidence="4" type="ORF">Pmar_PMAR009825</name>
</gene>
<keyword evidence="2" id="KW-0472">Membrane</keyword>
<keyword evidence="3" id="KW-0732">Signal</keyword>
<feature type="signal peptide" evidence="3">
    <location>
        <begin position="1"/>
        <end position="24"/>
    </location>
</feature>
<evidence type="ECO:0000313" key="4">
    <source>
        <dbReference type="EMBL" id="EER11611.1"/>
    </source>
</evidence>
<dbReference type="PANTHER" id="PTHR12994:SF17">
    <property type="entry name" value="LD30995P"/>
    <property type="match status" value="1"/>
</dbReference>
<keyword evidence="2" id="KW-0812">Transmembrane</keyword>